<dbReference type="HOGENOM" id="CLU_3359703_0_0_1"/>
<proteinExistence type="predicted"/>
<accession>W9NVL3</accession>
<evidence type="ECO:0000313" key="1">
    <source>
        <dbReference type="EMBL" id="EXA31805.1"/>
    </source>
</evidence>
<gene>
    <name evidence="1" type="ORF">FOVG_16948</name>
</gene>
<name>W9NVL3_FUSOX</name>
<sequence length="36" mass="4272">MSTMWSSDVLGASPSRTTSMHIFASDRLRYYRRQIY</sequence>
<protein>
    <submittedName>
        <fullName evidence="1">Uncharacterized protein</fullName>
    </submittedName>
</protein>
<reference evidence="1" key="2">
    <citation type="submission" date="2012-05" db="EMBL/GenBank/DDBJ databases">
        <title>Annotation of the Genome Sequence of Fusarium oxysporum HDV247.</title>
        <authorList>
            <consortium name="The Broad Institute Genomics Platform"/>
            <person name="Ma L.-J."/>
            <person name="Corby-Kistler H."/>
            <person name="Broz K."/>
            <person name="Gale L.R."/>
            <person name="Jonkers W."/>
            <person name="O'Donnell K."/>
            <person name="Ploetz R."/>
            <person name="Steinberg C."/>
            <person name="Schwartz D.C."/>
            <person name="VanEtten H."/>
            <person name="Zhou S."/>
            <person name="Young S.K."/>
            <person name="Zeng Q."/>
            <person name="Gargeya S."/>
            <person name="Fitzgerald M."/>
            <person name="Abouelleil A."/>
            <person name="Alvarado L."/>
            <person name="Chapman S.B."/>
            <person name="Gainer-Dewar J."/>
            <person name="Goldberg J."/>
            <person name="Griggs A."/>
            <person name="Gujja S."/>
            <person name="Hansen M."/>
            <person name="Howarth C."/>
            <person name="Imamovic A."/>
            <person name="Ireland A."/>
            <person name="Larimer J."/>
            <person name="McCowan C."/>
            <person name="Murphy C."/>
            <person name="Pearson M."/>
            <person name="Poon T.W."/>
            <person name="Priest M."/>
            <person name="Roberts A."/>
            <person name="Saif S."/>
            <person name="Shea T."/>
            <person name="Sykes S."/>
            <person name="Wortman J."/>
            <person name="Nusbaum C."/>
            <person name="Birren B."/>
        </authorList>
    </citation>
    <scope>NUCLEOTIDE SEQUENCE</scope>
    <source>
        <strain evidence="1">HDV247</strain>
    </source>
</reference>
<organism evidence="1">
    <name type="scientific">Fusarium oxysporum f. sp. pisi HDV247</name>
    <dbReference type="NCBI Taxonomy" id="1080344"/>
    <lineage>
        <taxon>Eukaryota</taxon>
        <taxon>Fungi</taxon>
        <taxon>Dikarya</taxon>
        <taxon>Ascomycota</taxon>
        <taxon>Pezizomycotina</taxon>
        <taxon>Sordariomycetes</taxon>
        <taxon>Hypocreomycetidae</taxon>
        <taxon>Hypocreales</taxon>
        <taxon>Nectriaceae</taxon>
        <taxon>Fusarium</taxon>
        <taxon>Fusarium oxysporum species complex</taxon>
    </lineage>
</organism>
<dbReference type="Proteomes" id="UP000030751">
    <property type="component" value="Unassembled WGS sequence"/>
</dbReference>
<dbReference type="EMBL" id="JH651007">
    <property type="protein sequence ID" value="EXA31805.1"/>
    <property type="molecule type" value="Genomic_DNA"/>
</dbReference>
<dbReference type="AlphaFoldDB" id="W9NVL3"/>
<reference evidence="1" key="1">
    <citation type="submission" date="2011-10" db="EMBL/GenBank/DDBJ databases">
        <title>The Genome Sequence of Fusarium oxysporum HDV247.</title>
        <authorList>
            <consortium name="The Broad Institute Genome Sequencing Platform"/>
            <person name="Ma L.-J."/>
            <person name="Gale L.R."/>
            <person name="Schwartz D.C."/>
            <person name="Zhou S."/>
            <person name="Corby-Kistler H."/>
            <person name="Young S.K."/>
            <person name="Zeng Q."/>
            <person name="Gargeya S."/>
            <person name="Fitzgerald M."/>
            <person name="Haas B."/>
            <person name="Abouelleil A."/>
            <person name="Alvarado L."/>
            <person name="Arachchi H.M."/>
            <person name="Berlin A."/>
            <person name="Brown A."/>
            <person name="Chapman S.B."/>
            <person name="Chen Z."/>
            <person name="Dunbar C."/>
            <person name="Freedman E."/>
            <person name="Gearin G."/>
            <person name="Goldberg J."/>
            <person name="Griggs A."/>
            <person name="Gujja S."/>
            <person name="Heiman D."/>
            <person name="Howarth C."/>
            <person name="Larson L."/>
            <person name="Lui A."/>
            <person name="MacDonald P.J.P."/>
            <person name="Montmayeur A."/>
            <person name="Murphy C."/>
            <person name="Neiman D."/>
            <person name="Pearson M."/>
            <person name="Priest M."/>
            <person name="Roberts A."/>
            <person name="Saif S."/>
            <person name="Shea T."/>
            <person name="Shenoy N."/>
            <person name="Sisk P."/>
            <person name="Stolte C."/>
            <person name="Sykes S."/>
            <person name="Wortman J."/>
            <person name="Nusbaum C."/>
            <person name="Birren B."/>
        </authorList>
    </citation>
    <scope>NUCLEOTIDE SEQUENCE [LARGE SCALE GENOMIC DNA]</scope>
    <source>
        <strain evidence="1">HDV247</strain>
    </source>
</reference>